<evidence type="ECO:0000259" key="8">
    <source>
        <dbReference type="SMART" id="SM00563"/>
    </source>
</evidence>
<dbReference type="PANTHER" id="PTHR10983">
    <property type="entry name" value="1-ACYLGLYCEROL-3-PHOSPHATE ACYLTRANSFERASE-RELATED"/>
    <property type="match status" value="1"/>
</dbReference>
<evidence type="ECO:0000256" key="6">
    <source>
        <dbReference type="ARBA" id="ARBA00023315"/>
    </source>
</evidence>
<gene>
    <name evidence="9" type="ORF">POBO1169_LOCUS1984</name>
</gene>
<dbReference type="CDD" id="cd07990">
    <property type="entry name" value="LPLAT_LCLAT1-like"/>
    <property type="match status" value="1"/>
</dbReference>
<feature type="transmembrane region" description="Helical" evidence="7">
    <location>
        <begin position="44"/>
        <end position="62"/>
    </location>
</feature>
<dbReference type="EMBL" id="HBFA01003930">
    <property type="protein sequence ID" value="CAD8651426.1"/>
    <property type="molecule type" value="Transcribed_RNA"/>
</dbReference>
<dbReference type="UniPathway" id="UPA00557">
    <property type="reaction ID" value="UER00613"/>
</dbReference>
<dbReference type="Pfam" id="PF01553">
    <property type="entry name" value="Acyltransferase"/>
    <property type="match status" value="1"/>
</dbReference>
<evidence type="ECO:0000256" key="5">
    <source>
        <dbReference type="ARBA" id="ARBA00022679"/>
    </source>
</evidence>
<keyword evidence="7" id="KW-0812">Transmembrane</keyword>
<evidence type="ECO:0000256" key="4">
    <source>
        <dbReference type="ARBA" id="ARBA00013211"/>
    </source>
</evidence>
<dbReference type="GO" id="GO:0012505">
    <property type="term" value="C:endomembrane system"/>
    <property type="evidence" value="ECO:0007669"/>
    <property type="project" value="TreeGrafter"/>
</dbReference>
<organism evidence="9">
    <name type="scientific">Pyramimonas obovata</name>
    <dbReference type="NCBI Taxonomy" id="1411642"/>
    <lineage>
        <taxon>Eukaryota</taxon>
        <taxon>Viridiplantae</taxon>
        <taxon>Chlorophyta</taxon>
        <taxon>Pyramimonadophyceae</taxon>
        <taxon>Pyramimonadales</taxon>
        <taxon>Pyramimonadaceae</taxon>
        <taxon>Pyramimonas</taxon>
        <taxon>Pyramimonas incertae sedis</taxon>
    </lineage>
</organism>
<dbReference type="EC" id="2.3.1.51" evidence="4"/>
<dbReference type="GO" id="GO:0003841">
    <property type="term" value="F:1-acylglycerol-3-phosphate O-acyltransferase activity"/>
    <property type="evidence" value="ECO:0007669"/>
    <property type="project" value="UniProtKB-EC"/>
</dbReference>
<evidence type="ECO:0000256" key="1">
    <source>
        <dbReference type="ARBA" id="ARBA00001141"/>
    </source>
</evidence>
<evidence type="ECO:0000313" key="9">
    <source>
        <dbReference type="EMBL" id="CAD8651426.1"/>
    </source>
</evidence>
<accession>A0A7S0MU81</accession>
<keyword evidence="5" id="KW-0808">Transferase</keyword>
<reference evidence="9" key="1">
    <citation type="submission" date="2021-01" db="EMBL/GenBank/DDBJ databases">
        <authorList>
            <person name="Corre E."/>
            <person name="Pelletier E."/>
            <person name="Niang G."/>
            <person name="Scheremetjew M."/>
            <person name="Finn R."/>
            <person name="Kale V."/>
            <person name="Holt S."/>
            <person name="Cochrane G."/>
            <person name="Meng A."/>
            <person name="Brown T."/>
            <person name="Cohen L."/>
        </authorList>
    </citation>
    <scope>NUCLEOTIDE SEQUENCE</scope>
    <source>
        <strain evidence="9">CCMP722</strain>
    </source>
</reference>
<sequence length="397" mass="45387">MGFNAMMMTCLTLGYLVLGAFFGVSLLIFPITLAVRPFNRHLYFSYVSTVFGVYWYSSLYIIEHFNGTKVKLYGELPLASDSVLVLSNHKCDLDYTYLWSAIARVDPRRIGLFKAVLKEAIKYVPVFSWGLKASGFLFLSRTWETDRIHIKKWAQAMGRDKIPMYLVLYPEGTRYTERRKVKSDEIAKEKGMPLFESELLLPRTKGLVLLVQCISSYVTCILDMTIAYAKKDGTLLKGSEMGTSVLKKVASGQSPMATVHIHFKRHQMKDLPPEEDKLADWCQEAWRQKDTLLTTLARTGSFPSPLTNVSTPSRFSMLLAMAVFTTLVAIGIQLFITSSWFRWYVPSCRSLVCSLQSLPFYLWLKLPLWILQVSTDRECDSNHDCGYRFAPVVRGWE</sequence>
<comment type="pathway">
    <text evidence="2">Phospholipid metabolism; CDP-diacylglycerol biosynthesis; CDP-diacylglycerol from sn-glycerol 3-phosphate: step 2/3.</text>
</comment>
<feature type="domain" description="Phospholipid/glycerol acyltransferase" evidence="8">
    <location>
        <begin position="83"/>
        <end position="208"/>
    </location>
</feature>
<evidence type="ECO:0000256" key="2">
    <source>
        <dbReference type="ARBA" id="ARBA00004728"/>
    </source>
</evidence>
<dbReference type="SUPFAM" id="SSF69593">
    <property type="entry name" value="Glycerol-3-phosphate (1)-acyltransferase"/>
    <property type="match status" value="1"/>
</dbReference>
<proteinExistence type="inferred from homology"/>
<name>A0A7S0MU81_9CHLO</name>
<dbReference type="Pfam" id="PF16076">
    <property type="entry name" value="Acyltransf_C"/>
    <property type="match status" value="1"/>
</dbReference>
<keyword evidence="7" id="KW-0472">Membrane</keyword>
<feature type="transmembrane region" description="Helical" evidence="7">
    <location>
        <begin position="315"/>
        <end position="336"/>
    </location>
</feature>
<dbReference type="AlphaFoldDB" id="A0A7S0MU81"/>
<keyword evidence="6" id="KW-0012">Acyltransferase</keyword>
<dbReference type="InterPro" id="IPR002123">
    <property type="entry name" value="Plipid/glycerol_acylTrfase"/>
</dbReference>
<dbReference type="InterPro" id="IPR032098">
    <property type="entry name" value="Acyltransf_C"/>
</dbReference>
<comment type="similarity">
    <text evidence="3">Belongs to the 1-acyl-sn-glycerol-3-phosphate acyltransferase family.</text>
</comment>
<protein>
    <recommendedName>
        <fullName evidence="4">1-acylglycerol-3-phosphate O-acyltransferase</fullName>
        <ecNumber evidence="4">2.3.1.51</ecNumber>
    </recommendedName>
</protein>
<comment type="catalytic activity">
    <reaction evidence="1">
        <text>a 1-acyl-sn-glycero-3-phosphate + an acyl-CoA = a 1,2-diacyl-sn-glycero-3-phosphate + CoA</text>
        <dbReference type="Rhea" id="RHEA:19709"/>
        <dbReference type="ChEBI" id="CHEBI:57287"/>
        <dbReference type="ChEBI" id="CHEBI:57970"/>
        <dbReference type="ChEBI" id="CHEBI:58342"/>
        <dbReference type="ChEBI" id="CHEBI:58608"/>
        <dbReference type="EC" id="2.3.1.51"/>
    </reaction>
</comment>
<dbReference type="GO" id="GO:0016024">
    <property type="term" value="P:CDP-diacylglycerol biosynthetic process"/>
    <property type="evidence" value="ECO:0007669"/>
    <property type="project" value="UniProtKB-UniPathway"/>
</dbReference>
<dbReference type="PANTHER" id="PTHR10983:SF16">
    <property type="entry name" value="LYSOCARDIOLIPIN ACYLTRANSFERASE 1"/>
    <property type="match status" value="1"/>
</dbReference>
<evidence type="ECO:0000256" key="7">
    <source>
        <dbReference type="SAM" id="Phobius"/>
    </source>
</evidence>
<dbReference type="SMART" id="SM00563">
    <property type="entry name" value="PlsC"/>
    <property type="match status" value="1"/>
</dbReference>
<evidence type="ECO:0000256" key="3">
    <source>
        <dbReference type="ARBA" id="ARBA00008655"/>
    </source>
</evidence>
<keyword evidence="7" id="KW-1133">Transmembrane helix</keyword>